<protein>
    <recommendedName>
        <fullName evidence="1">Intracellular proteinase inhibitor BsuPI domain-containing protein</fullName>
    </recommendedName>
</protein>
<evidence type="ECO:0000313" key="4">
    <source>
        <dbReference type="Proteomes" id="UP001259340"/>
    </source>
</evidence>
<comment type="caution">
    <text evidence="2">The sequence shown here is derived from an EMBL/GenBank/DDBJ whole genome shotgun (WGS) entry which is preliminary data.</text>
</comment>
<evidence type="ECO:0000259" key="1">
    <source>
        <dbReference type="Pfam" id="PF12690"/>
    </source>
</evidence>
<feature type="domain" description="Intracellular proteinase inhibitor BsuPI" evidence="1">
    <location>
        <begin position="75"/>
        <end position="168"/>
    </location>
</feature>
<accession>A0AAW8NMZ1</accession>
<dbReference type="EMBL" id="JAPMLD010000002">
    <property type="protein sequence ID" value="MDW4823494.1"/>
    <property type="molecule type" value="Genomic_DNA"/>
</dbReference>
<dbReference type="EMBL" id="JAPMLE010000001">
    <property type="protein sequence ID" value="MDR8524071.1"/>
    <property type="molecule type" value="Genomic_DNA"/>
</dbReference>
<dbReference type="Proteomes" id="UP001271263">
    <property type="component" value="Unassembled WGS sequence"/>
</dbReference>
<dbReference type="Proteomes" id="UP001259340">
    <property type="component" value="Unassembled WGS sequence"/>
</dbReference>
<dbReference type="AlphaFoldDB" id="A0AAW8NMZ1"/>
<dbReference type="Pfam" id="PF12690">
    <property type="entry name" value="BsuPI"/>
    <property type="match status" value="1"/>
</dbReference>
<dbReference type="Gene3D" id="2.60.40.2360">
    <property type="entry name" value="Intracellular proteinase inhibitor BsuPI"/>
    <property type="match status" value="1"/>
</dbReference>
<keyword evidence="5" id="KW-1185">Reference proteome</keyword>
<reference evidence="2" key="2">
    <citation type="submission" date="2022-11" db="EMBL/GenBank/DDBJ databases">
        <title>Prophages regulate Shewanella fidelis motility and biofilm formation: implications for gut colonization dynamics in Ciona robusta.</title>
        <authorList>
            <person name="Natarajan O."/>
            <person name="Gibboney S.L."/>
            <person name="Young M.N."/>
            <person name="Lim S.J."/>
            <person name="Pluta N."/>
            <person name="Atkinson C.G.F."/>
            <person name="Leigh B.A."/>
            <person name="Liberti A."/>
            <person name="Kees E."/>
            <person name="Breitbart M."/>
            <person name="Gralnick J."/>
            <person name="Dishaw L.J."/>
        </authorList>
    </citation>
    <scope>NUCLEOTIDE SEQUENCE</scope>
    <source>
        <strain evidence="2">3313</strain>
    </source>
</reference>
<evidence type="ECO:0000313" key="2">
    <source>
        <dbReference type="EMBL" id="MDR8524071.1"/>
    </source>
</evidence>
<sequence length="184" mass="20362">MLKYHFCTLAVAVSAVLLGCSQDIDEVASKGQLTPLKSENLRNTNKRPEERLIKNENKEAEMANGLLDGQLSVVRSENSEIIATLSYTNNQTYGVPLMFASGKTADLIVIDDTGKKIWFWSMGMMFTQAIRETVMPAGKTQKVRFKIPADVAAKIGKGYRLEAIFAGNATESQRPAMSKVIYTY</sequence>
<organism evidence="2 4">
    <name type="scientific">Shewanella fidelis</name>
    <dbReference type="NCBI Taxonomy" id="173509"/>
    <lineage>
        <taxon>Bacteria</taxon>
        <taxon>Pseudomonadati</taxon>
        <taxon>Pseudomonadota</taxon>
        <taxon>Gammaproteobacteria</taxon>
        <taxon>Alteromonadales</taxon>
        <taxon>Shewanellaceae</taxon>
        <taxon>Shewanella</taxon>
    </lineage>
</organism>
<dbReference type="InterPro" id="IPR038144">
    <property type="entry name" value="IPI"/>
</dbReference>
<dbReference type="InterPro" id="IPR020481">
    <property type="entry name" value="Intracell_prot_inh_BsuPI"/>
</dbReference>
<gene>
    <name evidence="2" type="ORF">OS133_10420</name>
    <name evidence="3" type="ORF">OS134_05295</name>
</gene>
<name>A0AAW8NMZ1_9GAMM</name>
<dbReference type="RefSeq" id="WP_310654827.1">
    <property type="nucleotide sequence ID" value="NZ_JAPMLA010000001.1"/>
</dbReference>
<evidence type="ECO:0000313" key="5">
    <source>
        <dbReference type="Proteomes" id="UP001271263"/>
    </source>
</evidence>
<dbReference type="PROSITE" id="PS51257">
    <property type="entry name" value="PROKAR_LIPOPROTEIN"/>
    <property type="match status" value="1"/>
</dbReference>
<evidence type="ECO:0000313" key="3">
    <source>
        <dbReference type="EMBL" id="MDW4823494.1"/>
    </source>
</evidence>
<reference evidence="3 5" key="1">
    <citation type="journal article" date="2022" name="bioRxiv">
        <title>Prophages regulate Shewanella fidelis 3313 motility and biofilm formation: implications for gut colonization dynamics in Ciona robusta.</title>
        <authorList>
            <person name="Natarajan O."/>
            <person name="Gibboney S.L."/>
            <person name="Young M.N."/>
            <person name="Lim S.J."/>
            <person name="Pluta N."/>
            <person name="Atkinson C.G."/>
            <person name="Leigh B.A."/>
            <person name="Liberti A."/>
            <person name="Kees E.D."/>
            <person name="Breitbart M."/>
            <person name="Gralnick J.A."/>
            <person name="Dishaw L.J."/>
        </authorList>
    </citation>
    <scope>NUCLEOTIDE SEQUENCE [LARGE SCALE GENOMIC DNA]</scope>
    <source>
        <strain evidence="3 5">JG4066</strain>
    </source>
</reference>
<proteinExistence type="predicted"/>